<dbReference type="AlphaFoldDB" id="A0A317YS58"/>
<dbReference type="RefSeq" id="WP_110179246.1">
    <property type="nucleotide sequence ID" value="NZ_CP039743.1"/>
</dbReference>
<accession>A0A317YS58</accession>
<evidence type="ECO:0000256" key="1">
    <source>
        <dbReference type="SAM" id="Phobius"/>
    </source>
</evidence>
<keyword evidence="1" id="KW-0472">Membrane</keyword>
<reference evidence="2 3" key="1">
    <citation type="journal article" date="2018" name="Vet. Microbiol.">
        <title>Clonal diversity and geographic distribution of methicillin-resistant Staphylococcus pseudintermedius from Australian animals: Discovery of novel sequence types.</title>
        <authorList>
            <person name="Worthing K.A."/>
            <person name="Abraham S."/>
            <person name="Coombs G.W."/>
            <person name="Pang S."/>
            <person name="Saputra S."/>
            <person name="Jordan D."/>
            <person name="Trott D.J."/>
            <person name="Norris J.M."/>
        </authorList>
    </citation>
    <scope>NUCLEOTIDE SEQUENCE [LARGE SCALE GENOMIC DNA]</scope>
    <source>
        <strain evidence="2 3">ST525 1</strain>
    </source>
</reference>
<keyword evidence="1" id="KW-0812">Transmembrane</keyword>
<evidence type="ECO:0000313" key="2">
    <source>
        <dbReference type="EMBL" id="PWZ74744.1"/>
    </source>
</evidence>
<protein>
    <submittedName>
        <fullName evidence="2">Uncharacterized protein</fullName>
    </submittedName>
</protein>
<gene>
    <name evidence="2" type="ORF">DD902_07335</name>
</gene>
<dbReference type="EMBL" id="QEIT01000033">
    <property type="protein sequence ID" value="PWZ74744.1"/>
    <property type="molecule type" value="Genomic_DNA"/>
</dbReference>
<dbReference type="Proteomes" id="UP000246800">
    <property type="component" value="Unassembled WGS sequence"/>
</dbReference>
<evidence type="ECO:0000313" key="3">
    <source>
        <dbReference type="Proteomes" id="UP000246800"/>
    </source>
</evidence>
<keyword evidence="1" id="KW-1133">Transmembrane helix</keyword>
<organism evidence="2 3">
    <name type="scientific">Staphylococcus pseudintermedius</name>
    <dbReference type="NCBI Taxonomy" id="283734"/>
    <lineage>
        <taxon>Bacteria</taxon>
        <taxon>Bacillati</taxon>
        <taxon>Bacillota</taxon>
        <taxon>Bacilli</taxon>
        <taxon>Bacillales</taxon>
        <taxon>Staphylococcaceae</taxon>
        <taxon>Staphylococcus</taxon>
        <taxon>Staphylococcus intermedius group</taxon>
    </lineage>
</organism>
<feature type="transmembrane region" description="Helical" evidence="1">
    <location>
        <begin position="33"/>
        <end position="55"/>
    </location>
</feature>
<comment type="caution">
    <text evidence="2">The sequence shown here is derived from an EMBL/GenBank/DDBJ whole genome shotgun (WGS) entry which is preliminary data.</text>
</comment>
<proteinExistence type="predicted"/>
<feature type="transmembrane region" description="Helical" evidence="1">
    <location>
        <begin position="7"/>
        <end position="27"/>
    </location>
</feature>
<name>A0A317YS58_STAPS</name>
<feature type="transmembrane region" description="Helical" evidence="1">
    <location>
        <begin position="67"/>
        <end position="86"/>
    </location>
</feature>
<sequence length="87" mass="10202">MTQFINNYYFSLVFGTMLVFFSLPITHLYTENVLLYGIMIIVILLSIVVTEITLNKTHDLKAKAKKMLFTMVPMNVIVFSVFIFYFF</sequence>